<feature type="transmembrane region" description="Helical" evidence="1">
    <location>
        <begin position="158"/>
        <end position="182"/>
    </location>
</feature>
<feature type="transmembrane region" description="Helical" evidence="1">
    <location>
        <begin position="21"/>
        <end position="49"/>
    </location>
</feature>
<dbReference type="HOGENOM" id="CLU_019122_1_1_11"/>
<feature type="transmembrane region" description="Helical" evidence="1">
    <location>
        <begin position="69"/>
        <end position="91"/>
    </location>
</feature>
<dbReference type="KEGG" id="kra:Krad_3777"/>
<keyword evidence="1" id="KW-0472">Membrane</keyword>
<evidence type="ECO:0008006" key="4">
    <source>
        <dbReference type="Google" id="ProtNLM"/>
    </source>
</evidence>
<evidence type="ECO:0000313" key="3">
    <source>
        <dbReference type="Proteomes" id="UP000001116"/>
    </source>
</evidence>
<sequence length="453" mass="45562">MSGALRTWWSLVRHTHGRGGRLPTVLAVTAFAVTTWSVLTVAGGVQAFAARAQLPGAGPDAETYPLLSWVSVALLLVPTATLGAAAARLTVARRDERLARLRLAGATSTQIGVVALLDAAVQAVAGAGLGVVLDLVALPAVARLRFQGRAFEVAELRLGAGPVLGTVAAVLLVALVSSAVSLRRVAITPLGVAQRLPQRGLSWARVVPVLVLGVGFVAAFNAGSLVFGAGVVVGALVLVGFLAGAFAVFNLVGPLLVSLLGRVLSARARSVPTLLAARRMSEDPKSTWRSVGGVSLVTFVAGCLSVTPGLTAGAPAGGEAQLMSDIGTGAAVTLVIAAVLAAVSTGVTQASRVLDSRDRYRTLHLSGTDVAVLHAARSRETWIPLVVTMGGAAALALLIVSPVLGLLGSAPVGVLWFVACAGAGAGLVLLAARASRPLVEAAAAGDATGIPSR</sequence>
<dbReference type="Proteomes" id="UP000001116">
    <property type="component" value="Chromosome"/>
</dbReference>
<proteinExistence type="predicted"/>
<feature type="transmembrane region" description="Helical" evidence="1">
    <location>
        <begin position="233"/>
        <end position="260"/>
    </location>
</feature>
<dbReference type="AlphaFoldDB" id="A6WEK1"/>
<feature type="transmembrane region" description="Helical" evidence="1">
    <location>
        <begin position="413"/>
        <end position="432"/>
    </location>
</feature>
<dbReference type="STRING" id="266940.Krad_3777"/>
<feature type="transmembrane region" description="Helical" evidence="1">
    <location>
        <begin position="330"/>
        <end position="351"/>
    </location>
</feature>
<evidence type="ECO:0000313" key="2">
    <source>
        <dbReference type="EMBL" id="ABS05240.1"/>
    </source>
</evidence>
<organism evidence="2 3">
    <name type="scientific">Kineococcus radiotolerans (strain ATCC BAA-149 / DSM 14245 / SRS30216)</name>
    <dbReference type="NCBI Taxonomy" id="266940"/>
    <lineage>
        <taxon>Bacteria</taxon>
        <taxon>Bacillati</taxon>
        <taxon>Actinomycetota</taxon>
        <taxon>Actinomycetes</taxon>
        <taxon>Kineosporiales</taxon>
        <taxon>Kineosporiaceae</taxon>
        <taxon>Kineococcus</taxon>
    </lineage>
</organism>
<feature type="transmembrane region" description="Helical" evidence="1">
    <location>
        <begin position="203"/>
        <end position="227"/>
    </location>
</feature>
<evidence type="ECO:0000256" key="1">
    <source>
        <dbReference type="SAM" id="Phobius"/>
    </source>
</evidence>
<feature type="transmembrane region" description="Helical" evidence="1">
    <location>
        <begin position="382"/>
        <end position="407"/>
    </location>
</feature>
<accession>A6WEK1</accession>
<feature type="transmembrane region" description="Helical" evidence="1">
    <location>
        <begin position="111"/>
        <end position="138"/>
    </location>
</feature>
<protein>
    <recommendedName>
        <fullName evidence="4">Permease</fullName>
    </recommendedName>
</protein>
<keyword evidence="1" id="KW-1133">Transmembrane helix</keyword>
<dbReference type="EMBL" id="CP000750">
    <property type="protein sequence ID" value="ABS05240.1"/>
    <property type="molecule type" value="Genomic_DNA"/>
</dbReference>
<name>A6WEK1_KINRD</name>
<dbReference type="OrthoDB" id="5118998at2"/>
<reference evidence="3" key="1">
    <citation type="journal article" date="2008" name="PLoS ONE">
        <title>Survival in nuclear waste, extreme resistance, and potential applications gleaned from the genome sequence of Kineococcus radiotolerans SRS30216.</title>
        <authorList>
            <person name="Bagwell C.E."/>
            <person name="Bhat S."/>
            <person name="Hawkins G.M."/>
            <person name="Smith B.W."/>
            <person name="Biswas T."/>
            <person name="Hoover T.R."/>
            <person name="Saunders E."/>
            <person name="Han C.S."/>
            <person name="Tsodikov O.V."/>
            <person name="Shimkets L.J."/>
        </authorList>
    </citation>
    <scope>NUCLEOTIDE SEQUENCE [LARGE SCALE GENOMIC DNA]</scope>
    <source>
        <strain evidence="3">ATCC BAA-149 / DSM 14245 / SRS30216</strain>
    </source>
</reference>
<gene>
    <name evidence="2" type="ordered locus">Krad_3777</name>
</gene>
<dbReference type="RefSeq" id="WP_012086479.1">
    <property type="nucleotide sequence ID" value="NC_009664.2"/>
</dbReference>
<keyword evidence="1" id="KW-0812">Transmembrane</keyword>
<feature type="transmembrane region" description="Helical" evidence="1">
    <location>
        <begin position="288"/>
        <end position="310"/>
    </location>
</feature>
<dbReference type="eggNOG" id="COG0577">
    <property type="taxonomic scope" value="Bacteria"/>
</dbReference>
<keyword evidence="3" id="KW-1185">Reference proteome</keyword>